<dbReference type="InterPro" id="IPR007560">
    <property type="entry name" value="Restrct_endonuc_IV_Mrr"/>
</dbReference>
<keyword evidence="2" id="KW-0540">Nuclease</keyword>
<feature type="domain" description="Restriction endonuclease type IV Mrr" evidence="1">
    <location>
        <begin position="14"/>
        <end position="116"/>
    </location>
</feature>
<dbReference type="RefSeq" id="WP_090498459.1">
    <property type="nucleotide sequence ID" value="NZ_FOWX01000005.1"/>
</dbReference>
<protein>
    <submittedName>
        <fullName evidence="2">Restriction endonuclease</fullName>
    </submittedName>
</protein>
<evidence type="ECO:0000313" key="3">
    <source>
        <dbReference type="Proteomes" id="UP000198784"/>
    </source>
</evidence>
<dbReference type="GO" id="GO:0003677">
    <property type="term" value="F:DNA binding"/>
    <property type="evidence" value="ECO:0007669"/>
    <property type="project" value="InterPro"/>
</dbReference>
<dbReference type="OrthoDB" id="5191874at2"/>
<gene>
    <name evidence="2" type="ORF">SAMN05216190_10555</name>
</gene>
<proteinExistence type="predicted"/>
<evidence type="ECO:0000313" key="2">
    <source>
        <dbReference type="EMBL" id="SFP11469.1"/>
    </source>
</evidence>
<keyword evidence="3" id="KW-1185">Reference proteome</keyword>
<keyword evidence="2" id="KW-0255">Endonuclease</keyword>
<sequence length="281" mass="32006">MAAADTEYEKLAKEVYDEILQAEGFDTIEVKHNTNIEGKSGQKHQIDVFWEFSIAGMTHRVAVECKNYTSPVSVGKIRDFSAALDDIGNIQGIFITKTGYQAGAKKFANYKGIELKHLREPTEADLKSFGPPPSLNIRGNIYYLSNIIPDIKFNFPWVIQNTQMKEGDPFEMAALNCDIKIVDENGLTLKTFHDLEKELPSEFKEEFGKHHIFKFTNEYLAWPNAHYEKLKLEHIAFQYDVLHTKTFTTFEGRWAAKAVLEDIKSGAIHLHKKEGYLGVIA</sequence>
<evidence type="ECO:0000259" key="1">
    <source>
        <dbReference type="Pfam" id="PF04471"/>
    </source>
</evidence>
<dbReference type="SUPFAM" id="SSF52980">
    <property type="entry name" value="Restriction endonuclease-like"/>
    <property type="match status" value="1"/>
</dbReference>
<dbReference type="GO" id="GO:0004519">
    <property type="term" value="F:endonuclease activity"/>
    <property type="evidence" value="ECO:0007669"/>
    <property type="project" value="UniProtKB-KW"/>
</dbReference>
<dbReference type="InterPro" id="IPR011335">
    <property type="entry name" value="Restrct_endonuc-II-like"/>
</dbReference>
<dbReference type="Pfam" id="PF04471">
    <property type="entry name" value="Mrr_cat"/>
    <property type="match status" value="1"/>
</dbReference>
<dbReference type="Gene3D" id="3.40.1350.10">
    <property type="match status" value="1"/>
</dbReference>
<dbReference type="AlphaFoldDB" id="A0A1I5MPI3"/>
<dbReference type="GO" id="GO:0009307">
    <property type="term" value="P:DNA restriction-modification system"/>
    <property type="evidence" value="ECO:0007669"/>
    <property type="project" value="InterPro"/>
</dbReference>
<dbReference type="Proteomes" id="UP000198784">
    <property type="component" value="Unassembled WGS sequence"/>
</dbReference>
<keyword evidence="2" id="KW-0378">Hydrolase</keyword>
<reference evidence="3" key="1">
    <citation type="submission" date="2016-10" db="EMBL/GenBank/DDBJ databases">
        <authorList>
            <person name="Varghese N."/>
            <person name="Submissions S."/>
        </authorList>
    </citation>
    <scope>NUCLEOTIDE SEQUENCE [LARGE SCALE GENOMIC DNA]</scope>
    <source>
        <strain evidence="3">DSM 17834</strain>
    </source>
</reference>
<organism evidence="2 3">
    <name type="scientific">Pseudomonas borbori</name>
    <dbReference type="NCBI Taxonomy" id="289003"/>
    <lineage>
        <taxon>Bacteria</taxon>
        <taxon>Pseudomonadati</taxon>
        <taxon>Pseudomonadota</taxon>
        <taxon>Gammaproteobacteria</taxon>
        <taxon>Pseudomonadales</taxon>
        <taxon>Pseudomonadaceae</taxon>
        <taxon>Pseudomonas</taxon>
    </lineage>
</organism>
<name>A0A1I5MPI3_9PSED</name>
<dbReference type="EMBL" id="FOWX01000005">
    <property type="protein sequence ID" value="SFP11469.1"/>
    <property type="molecule type" value="Genomic_DNA"/>
</dbReference>
<accession>A0A1I5MPI3</accession>
<dbReference type="InterPro" id="IPR011856">
    <property type="entry name" value="tRNA_endonuc-like_dom_sf"/>
</dbReference>